<accession>A0A3P7S0P9</accession>
<dbReference type="InterPro" id="IPR011831">
    <property type="entry name" value="ADP-Glc_PPase"/>
</dbReference>
<keyword evidence="6" id="KW-1185">Reference proteome</keyword>
<dbReference type="AlphaFoldDB" id="A0A3P7S0P9"/>
<dbReference type="CDD" id="cd02508">
    <property type="entry name" value="ADP_Glucose_PP"/>
    <property type="match status" value="1"/>
</dbReference>
<dbReference type="Proteomes" id="UP000279029">
    <property type="component" value="Chromosome"/>
</dbReference>
<evidence type="ECO:0000259" key="4">
    <source>
        <dbReference type="Pfam" id="PF24894"/>
    </source>
</evidence>
<dbReference type="GO" id="GO:0005978">
    <property type="term" value="P:glycogen biosynthetic process"/>
    <property type="evidence" value="ECO:0007669"/>
    <property type="project" value="UniProtKB-KW"/>
</dbReference>
<dbReference type="EMBL" id="LR130778">
    <property type="protein sequence ID" value="VDN46499.1"/>
    <property type="molecule type" value="Genomic_DNA"/>
</dbReference>
<dbReference type="SUPFAM" id="SSF53448">
    <property type="entry name" value="Nucleotide-diphospho-sugar transferases"/>
    <property type="match status" value="1"/>
</dbReference>
<name>A0A3P7S0P9_9FIRM</name>
<dbReference type="RefSeq" id="WP_125135995.1">
    <property type="nucleotide sequence ID" value="NZ_LR130778.1"/>
</dbReference>
<dbReference type="OrthoDB" id="9801810at2"/>
<dbReference type="PANTHER" id="PTHR43523:SF6">
    <property type="entry name" value="GLYCOGEN BIOSYNTHESIS PROTEIN GLGD"/>
    <property type="match status" value="1"/>
</dbReference>
<dbReference type="PANTHER" id="PTHR43523">
    <property type="entry name" value="GLUCOSE-1-PHOSPHATE ADENYLYLTRANSFERASE-RELATED"/>
    <property type="match status" value="1"/>
</dbReference>
<evidence type="ECO:0000256" key="1">
    <source>
        <dbReference type="ARBA" id="ARBA00010443"/>
    </source>
</evidence>
<gene>
    <name evidence="5" type="primary">glgD</name>
    <name evidence="5" type="ORF">PATL70BA_0636</name>
</gene>
<dbReference type="InterPro" id="IPR011832">
    <property type="entry name" value="GlgDAde_trans"/>
</dbReference>
<feature type="domain" description="Glucose-1-phosphate adenylyltransferase/Bifunctional protein GlmU-like C-terminal hexapeptide" evidence="4">
    <location>
        <begin position="286"/>
        <end position="356"/>
    </location>
</feature>
<dbReference type="Pfam" id="PF00483">
    <property type="entry name" value="NTP_transferase"/>
    <property type="match status" value="1"/>
</dbReference>
<reference evidence="5 6" key="1">
    <citation type="submission" date="2018-09" db="EMBL/GenBank/DDBJ databases">
        <authorList>
            <person name="Postec A."/>
        </authorList>
    </citation>
    <scope>NUCLEOTIDE SEQUENCE [LARGE SCALE GENOMIC DNA]</scope>
    <source>
        <strain evidence="5">70B-A</strain>
    </source>
</reference>
<dbReference type="Pfam" id="PF24894">
    <property type="entry name" value="Hexapep_GlmU"/>
    <property type="match status" value="1"/>
</dbReference>
<dbReference type="Gene3D" id="2.160.10.10">
    <property type="entry name" value="Hexapeptide repeat proteins"/>
    <property type="match status" value="1"/>
</dbReference>
<dbReference type="SUPFAM" id="SSF51161">
    <property type="entry name" value="Trimeric LpxA-like enzymes"/>
    <property type="match status" value="1"/>
</dbReference>
<organism evidence="5 6">
    <name type="scientific">Petrocella atlantisensis</name>
    <dbReference type="NCBI Taxonomy" id="2173034"/>
    <lineage>
        <taxon>Bacteria</taxon>
        <taxon>Bacillati</taxon>
        <taxon>Bacillota</taxon>
        <taxon>Clostridia</taxon>
        <taxon>Lachnospirales</taxon>
        <taxon>Vallitaleaceae</taxon>
        <taxon>Petrocella</taxon>
    </lineage>
</organism>
<dbReference type="InterPro" id="IPR011004">
    <property type="entry name" value="Trimer_LpxA-like_sf"/>
</dbReference>
<sequence>MSRVLGIIITGGRKESMKELVAKRSVSAIPVGGKYRAIDFVLSNMINSGIDKVGVVTQYSFRSLMDHLGAGKEWDLDRRNNGLFMFPPYLAGENTGWYRGSADGMYSNISFLKRSTDEYVIIATGNCIYKMDFNLLVEAHEKQEADITVMYRDMSDFDPVELKEFGIIKLDDKGRIVDLREKPETPDGKLASLGVYILKRTLLIELLEESEAHGHYDFVKDILIRKLDKLNIMGYEYKGYWRSLSSISMFYNCNMDMINPEVRQELFNTDGKVFTKVKDETPTKYNEEAVVNHSIVADGCIIEGEVYDSVLSRGVKIGRGAVVRNSIIMQDTVIEPNATLDYVILDKEVIVKEGKTLKGERSFPIIVGKHVEI</sequence>
<dbReference type="NCBIfam" id="TIGR02092">
    <property type="entry name" value="glgD"/>
    <property type="match status" value="1"/>
</dbReference>
<evidence type="ECO:0000256" key="2">
    <source>
        <dbReference type="ARBA" id="ARBA00023056"/>
    </source>
</evidence>
<dbReference type="Gene3D" id="3.90.550.10">
    <property type="entry name" value="Spore Coat Polysaccharide Biosynthesis Protein SpsA, Chain A"/>
    <property type="match status" value="1"/>
</dbReference>
<feature type="domain" description="Nucleotidyl transferase" evidence="3">
    <location>
        <begin position="6"/>
        <end position="257"/>
    </location>
</feature>
<dbReference type="CDD" id="cd04651">
    <property type="entry name" value="LbH_G1P_AT_C"/>
    <property type="match status" value="1"/>
</dbReference>
<comment type="similarity">
    <text evidence="1">Belongs to the bacterial/plant glucose-1-phosphate adenylyltransferase family.</text>
</comment>
<keyword evidence="5" id="KW-0548">Nucleotidyltransferase</keyword>
<protein>
    <submittedName>
        <fullName evidence="5">Glucose-1-phosphate adenylyltransferase subunit GlgD</fullName>
    </submittedName>
</protein>
<evidence type="ECO:0000313" key="5">
    <source>
        <dbReference type="EMBL" id="VDN46499.1"/>
    </source>
</evidence>
<keyword evidence="5" id="KW-0808">Transferase</keyword>
<evidence type="ECO:0000313" key="6">
    <source>
        <dbReference type="Proteomes" id="UP000279029"/>
    </source>
</evidence>
<dbReference type="InterPro" id="IPR029044">
    <property type="entry name" value="Nucleotide-diphossugar_trans"/>
</dbReference>
<evidence type="ECO:0000259" key="3">
    <source>
        <dbReference type="Pfam" id="PF00483"/>
    </source>
</evidence>
<dbReference type="InterPro" id="IPR005835">
    <property type="entry name" value="NTP_transferase_dom"/>
</dbReference>
<dbReference type="GO" id="GO:0008878">
    <property type="term" value="F:glucose-1-phosphate adenylyltransferase activity"/>
    <property type="evidence" value="ECO:0007669"/>
    <property type="project" value="InterPro"/>
</dbReference>
<proteinExistence type="inferred from homology"/>
<keyword evidence="2" id="KW-0320">Glycogen biosynthesis</keyword>
<dbReference type="KEGG" id="cbar:PATL70BA_0636"/>
<dbReference type="InterPro" id="IPR056818">
    <property type="entry name" value="GlmU/GlgC-like_hexapep"/>
</dbReference>